<name>A0A4C1SRI6_EUMVA</name>
<dbReference type="EMBL" id="BGZK01000015">
    <property type="protein sequence ID" value="GBP04769.1"/>
    <property type="molecule type" value="Genomic_DNA"/>
</dbReference>
<evidence type="ECO:0000256" key="1">
    <source>
        <dbReference type="SAM" id="MobiDB-lite"/>
    </source>
</evidence>
<feature type="region of interest" description="Disordered" evidence="1">
    <location>
        <begin position="1"/>
        <end position="25"/>
    </location>
</feature>
<gene>
    <name evidence="2" type="ORF">EVAR_3707_1</name>
</gene>
<reference evidence="2 3" key="1">
    <citation type="journal article" date="2019" name="Commun. Biol.">
        <title>The bagworm genome reveals a unique fibroin gene that provides high tensile strength.</title>
        <authorList>
            <person name="Kono N."/>
            <person name="Nakamura H."/>
            <person name="Ohtoshi R."/>
            <person name="Tomita M."/>
            <person name="Numata K."/>
            <person name="Arakawa K."/>
        </authorList>
    </citation>
    <scope>NUCLEOTIDE SEQUENCE [LARGE SCALE GENOMIC DNA]</scope>
</reference>
<protein>
    <submittedName>
        <fullName evidence="2">Uncharacterized protein</fullName>
    </submittedName>
</protein>
<evidence type="ECO:0000313" key="3">
    <source>
        <dbReference type="Proteomes" id="UP000299102"/>
    </source>
</evidence>
<dbReference type="Proteomes" id="UP000299102">
    <property type="component" value="Unassembled WGS sequence"/>
</dbReference>
<comment type="caution">
    <text evidence="2">The sequence shown here is derived from an EMBL/GenBank/DDBJ whole genome shotgun (WGS) entry which is preliminary data.</text>
</comment>
<proteinExistence type="predicted"/>
<dbReference type="AlphaFoldDB" id="A0A4C1SRI6"/>
<accession>A0A4C1SRI6</accession>
<organism evidence="2 3">
    <name type="scientific">Eumeta variegata</name>
    <name type="common">Bagworm moth</name>
    <name type="synonym">Eumeta japonica</name>
    <dbReference type="NCBI Taxonomy" id="151549"/>
    <lineage>
        <taxon>Eukaryota</taxon>
        <taxon>Metazoa</taxon>
        <taxon>Ecdysozoa</taxon>
        <taxon>Arthropoda</taxon>
        <taxon>Hexapoda</taxon>
        <taxon>Insecta</taxon>
        <taxon>Pterygota</taxon>
        <taxon>Neoptera</taxon>
        <taxon>Endopterygota</taxon>
        <taxon>Lepidoptera</taxon>
        <taxon>Glossata</taxon>
        <taxon>Ditrysia</taxon>
        <taxon>Tineoidea</taxon>
        <taxon>Psychidae</taxon>
        <taxon>Oiketicinae</taxon>
        <taxon>Eumeta</taxon>
    </lineage>
</organism>
<keyword evidence="3" id="KW-1185">Reference proteome</keyword>
<sequence length="283" mass="31149">MGDGPPRAYLYSGSGDVDDSAARRDSRPERVVVFKRIDAENNQYNGYQIKDEALGGCMLHDQQASPGACVGHAENIWSAGDCSHRTVKRTKLCRSELVANDIHTAQVSRSPTLPYSPPRSYFTRLRRFRDELHSGINVGQVRKILHVQLKVPNLWSRWKPHDSIEDTLEKTGLTAFDDNSKEYEAIIARGRARGPPPAAAAARPNIAGGKLIKTLSALPRRKGNWTCGYTRLMVPQLTQHRLIVGSTVDAADIPNGRVVFFAPSASHCTSTDGRSSATFDANK</sequence>
<evidence type="ECO:0000313" key="2">
    <source>
        <dbReference type="EMBL" id="GBP04769.1"/>
    </source>
</evidence>